<dbReference type="GO" id="GO:0004497">
    <property type="term" value="F:monooxygenase activity"/>
    <property type="evidence" value="ECO:0007669"/>
    <property type="project" value="UniProtKB-KW"/>
</dbReference>
<dbReference type="Proteomes" id="UP000528734">
    <property type="component" value="Unassembled WGS sequence"/>
</dbReference>
<reference evidence="2 3" key="1">
    <citation type="submission" date="2020-03" db="EMBL/GenBank/DDBJ databases">
        <title>Bradyrhizobium diversity isolated from nodules of Muelleranthus trifoliolatus.</title>
        <authorList>
            <person name="Klepa M."/>
            <person name="Helene L."/>
            <person name="Hungria M."/>
        </authorList>
    </citation>
    <scope>NUCLEOTIDE SEQUENCE [LARGE SCALE GENOMIC DNA]</scope>
    <source>
        <strain evidence="2 3">WSM 1744</strain>
    </source>
</reference>
<dbReference type="InterPro" id="IPR007138">
    <property type="entry name" value="ABM_dom"/>
</dbReference>
<evidence type="ECO:0000259" key="1">
    <source>
        <dbReference type="PROSITE" id="PS51725"/>
    </source>
</evidence>
<evidence type="ECO:0000313" key="2">
    <source>
        <dbReference type="EMBL" id="NOJ45190.1"/>
    </source>
</evidence>
<dbReference type="AlphaFoldDB" id="A0A7Y4H049"/>
<keyword evidence="2" id="KW-0503">Monooxygenase</keyword>
<dbReference type="EMBL" id="JAAVLW010000001">
    <property type="protein sequence ID" value="NOJ45190.1"/>
    <property type="molecule type" value="Genomic_DNA"/>
</dbReference>
<dbReference type="Pfam" id="PF03992">
    <property type="entry name" value="ABM"/>
    <property type="match status" value="1"/>
</dbReference>
<dbReference type="PROSITE" id="PS51725">
    <property type="entry name" value="ABM"/>
    <property type="match status" value="1"/>
</dbReference>
<keyword evidence="2" id="KW-0560">Oxidoreductase</keyword>
<keyword evidence="3" id="KW-1185">Reference proteome</keyword>
<dbReference type="RefSeq" id="WP_171708077.1">
    <property type="nucleotide sequence ID" value="NZ_JAAVLW010000001.1"/>
</dbReference>
<dbReference type="SUPFAM" id="SSF54909">
    <property type="entry name" value="Dimeric alpha+beta barrel"/>
    <property type="match status" value="1"/>
</dbReference>
<accession>A0A7Y4H049</accession>
<name>A0A7Y4H049_9BRAD</name>
<evidence type="ECO:0000313" key="3">
    <source>
        <dbReference type="Proteomes" id="UP000528734"/>
    </source>
</evidence>
<protein>
    <submittedName>
        <fullName evidence="2">Antibiotic biosynthesis monooxygenase</fullName>
    </submittedName>
</protein>
<organism evidence="2 3">
    <name type="scientific">Bradyrhizobium archetypum</name>
    <dbReference type="NCBI Taxonomy" id="2721160"/>
    <lineage>
        <taxon>Bacteria</taxon>
        <taxon>Pseudomonadati</taxon>
        <taxon>Pseudomonadota</taxon>
        <taxon>Alphaproteobacteria</taxon>
        <taxon>Hyphomicrobiales</taxon>
        <taxon>Nitrobacteraceae</taxon>
        <taxon>Bradyrhizobium</taxon>
    </lineage>
</organism>
<feature type="domain" description="ABM" evidence="1">
    <location>
        <begin position="49"/>
        <end position="138"/>
    </location>
</feature>
<proteinExistence type="predicted"/>
<gene>
    <name evidence="2" type="ORF">HCN50_02820</name>
</gene>
<dbReference type="InterPro" id="IPR011008">
    <property type="entry name" value="Dimeric_a/b-barrel"/>
</dbReference>
<comment type="caution">
    <text evidence="2">The sequence shown here is derived from an EMBL/GenBank/DDBJ whole genome shotgun (WGS) entry which is preliminary data.</text>
</comment>
<sequence>MTKPRRRRRAGGCRTRAGTWGAALQGRAEFGLDQGRSAMPQIHADKQPVTQITIVESEPDKQAEALSVMTERARFMARQPGFISISLHRSLDGRRIVNYVQWQNSDLLRAAHQSPEFRKKWGHFDEITSEIDPHLYEVSAVLDGKA</sequence>
<dbReference type="Gene3D" id="3.30.70.100">
    <property type="match status" value="1"/>
</dbReference>